<dbReference type="PANTHER" id="PTHR12137:SF54">
    <property type="entry name" value="CARBOHYDRATE SULFOTRANSFERASE"/>
    <property type="match status" value="1"/>
</dbReference>
<dbReference type="AlphaFoldDB" id="A0A2R7YUI8"/>
<dbReference type="GO" id="GO:0016020">
    <property type="term" value="C:membrane"/>
    <property type="evidence" value="ECO:0007669"/>
    <property type="project" value="InterPro"/>
</dbReference>
<comment type="subcellular location">
    <subcellularLocation>
        <location evidence="1">Golgi apparatus membrane</location>
        <topology evidence="1">Single-pass type II membrane protein</topology>
    </subcellularLocation>
</comment>
<keyword evidence="3" id="KW-0812">Transmembrane</keyword>
<dbReference type="InterPro" id="IPR005331">
    <property type="entry name" value="Sulfotransferase"/>
</dbReference>
<keyword evidence="6" id="KW-0472">Membrane</keyword>
<dbReference type="GO" id="GO:0008146">
    <property type="term" value="F:sulfotransferase activity"/>
    <property type="evidence" value="ECO:0007669"/>
    <property type="project" value="InterPro"/>
</dbReference>
<evidence type="ECO:0000256" key="1">
    <source>
        <dbReference type="ARBA" id="ARBA00004323"/>
    </source>
</evidence>
<keyword evidence="4" id="KW-1133">Transmembrane helix</keyword>
<evidence type="ECO:0000256" key="3">
    <source>
        <dbReference type="ARBA" id="ARBA00022692"/>
    </source>
</evidence>
<organism evidence="8 9">
    <name type="scientific">Nocardioides currus</name>
    <dbReference type="NCBI Taxonomy" id="2133958"/>
    <lineage>
        <taxon>Bacteria</taxon>
        <taxon>Bacillati</taxon>
        <taxon>Actinomycetota</taxon>
        <taxon>Actinomycetes</taxon>
        <taxon>Propionibacteriales</taxon>
        <taxon>Nocardioidaceae</taxon>
        <taxon>Nocardioides</taxon>
    </lineage>
</organism>
<keyword evidence="7" id="KW-0325">Glycoprotein</keyword>
<keyword evidence="5" id="KW-0333">Golgi apparatus</keyword>
<dbReference type="Pfam" id="PF03567">
    <property type="entry name" value="Sulfotransfer_2"/>
    <property type="match status" value="1"/>
</dbReference>
<accession>A0A2R7YUI8</accession>
<evidence type="ECO:0000256" key="5">
    <source>
        <dbReference type="ARBA" id="ARBA00023034"/>
    </source>
</evidence>
<dbReference type="Gene3D" id="3.40.50.300">
    <property type="entry name" value="P-loop containing nucleotide triphosphate hydrolases"/>
    <property type="match status" value="1"/>
</dbReference>
<proteinExistence type="predicted"/>
<reference evidence="8 9" key="1">
    <citation type="submission" date="2018-03" db="EMBL/GenBank/DDBJ databases">
        <authorList>
            <person name="Keele B.F."/>
        </authorList>
    </citation>
    <scope>NUCLEOTIDE SEQUENCE [LARGE SCALE GENOMIC DNA]</scope>
    <source>
        <strain evidence="8 9">IB-3</strain>
    </source>
</reference>
<evidence type="ECO:0000313" key="8">
    <source>
        <dbReference type="EMBL" id="PUA80035.1"/>
    </source>
</evidence>
<evidence type="ECO:0000256" key="6">
    <source>
        <dbReference type="ARBA" id="ARBA00023136"/>
    </source>
</evidence>
<dbReference type="SUPFAM" id="SSF52540">
    <property type="entry name" value="P-loop containing nucleoside triphosphate hydrolases"/>
    <property type="match status" value="1"/>
</dbReference>
<dbReference type="InterPro" id="IPR027417">
    <property type="entry name" value="P-loop_NTPase"/>
</dbReference>
<dbReference type="Proteomes" id="UP000244867">
    <property type="component" value="Unassembled WGS sequence"/>
</dbReference>
<keyword evidence="9" id="KW-1185">Reference proteome</keyword>
<evidence type="ECO:0000256" key="2">
    <source>
        <dbReference type="ARBA" id="ARBA00022679"/>
    </source>
</evidence>
<gene>
    <name evidence="8" type="ORF">C7S10_15890</name>
</gene>
<keyword evidence="2" id="KW-0808">Transferase</keyword>
<dbReference type="GO" id="GO:0016051">
    <property type="term" value="P:carbohydrate biosynthetic process"/>
    <property type="evidence" value="ECO:0007669"/>
    <property type="project" value="InterPro"/>
</dbReference>
<evidence type="ECO:0000313" key="9">
    <source>
        <dbReference type="Proteomes" id="UP000244867"/>
    </source>
</evidence>
<evidence type="ECO:0000256" key="7">
    <source>
        <dbReference type="ARBA" id="ARBA00023180"/>
    </source>
</evidence>
<protein>
    <recommendedName>
        <fullName evidence="10">Sulfotransferase family protein</fullName>
    </recommendedName>
</protein>
<comment type="caution">
    <text evidence="8">The sequence shown here is derived from an EMBL/GenBank/DDBJ whole genome shotgun (WGS) entry which is preliminary data.</text>
</comment>
<name>A0A2R7YUI8_9ACTN</name>
<evidence type="ECO:0008006" key="10">
    <source>
        <dbReference type="Google" id="ProtNLM"/>
    </source>
</evidence>
<dbReference type="EMBL" id="PYXZ01000007">
    <property type="protein sequence ID" value="PUA80035.1"/>
    <property type="molecule type" value="Genomic_DNA"/>
</dbReference>
<evidence type="ECO:0000256" key="4">
    <source>
        <dbReference type="ARBA" id="ARBA00022989"/>
    </source>
</evidence>
<dbReference type="PANTHER" id="PTHR12137">
    <property type="entry name" value="CARBOHYDRATE SULFOTRANSFERASE"/>
    <property type="match status" value="1"/>
</dbReference>
<sequence length="234" mass="26907">MRARNRFTCPSLGSTPTAVARYPRHVLISDERRMLFVHIPKTGGASVEQLLREMCPDARSVGKQRHARLRRILAQHPELAGYWSFGFVRNPWARMVSWYSMIETWDRRWGPSSGRPQEGQWGSTRDGNPLWRTVAAYADFEEFILRGTAEVDRLAMPQVDYLVDGEQRADFIGRTENLAADMATVQRELGIEVTEIPRRNTTSHGSYRDYYSPAARDRIGEVYAKDVEAFGYDF</sequence>
<dbReference type="InterPro" id="IPR018011">
    <property type="entry name" value="Carb_sulfotrans_8-10"/>
</dbReference>